<dbReference type="Pfam" id="PF00319">
    <property type="entry name" value="SRF-TF"/>
    <property type="match status" value="1"/>
</dbReference>
<keyword evidence="3" id="KW-0238">DNA-binding</keyword>
<evidence type="ECO:0000256" key="5">
    <source>
        <dbReference type="ARBA" id="ARBA00023242"/>
    </source>
</evidence>
<evidence type="ECO:0000256" key="2">
    <source>
        <dbReference type="ARBA" id="ARBA00023015"/>
    </source>
</evidence>
<evidence type="ECO:0000259" key="7">
    <source>
        <dbReference type="PROSITE" id="PS50066"/>
    </source>
</evidence>
<keyword evidence="2" id="KW-0805">Transcription regulation</keyword>
<dbReference type="InterPro" id="IPR033897">
    <property type="entry name" value="SRF-like_MADS-box"/>
</dbReference>
<comment type="subcellular location">
    <subcellularLocation>
        <location evidence="1">Nucleus</location>
    </subcellularLocation>
</comment>
<dbReference type="PRINTS" id="PR00404">
    <property type="entry name" value="MADSDOMAIN"/>
</dbReference>
<dbReference type="PANTHER" id="PTHR48019">
    <property type="entry name" value="SERUM RESPONSE FACTOR HOMOLOG"/>
    <property type="match status" value="1"/>
</dbReference>
<dbReference type="CDD" id="cd00266">
    <property type="entry name" value="MADS_SRF_like"/>
    <property type="match status" value="1"/>
</dbReference>
<dbReference type="GO" id="GO:0000987">
    <property type="term" value="F:cis-regulatory region sequence-specific DNA binding"/>
    <property type="evidence" value="ECO:0007669"/>
    <property type="project" value="InterPro"/>
</dbReference>
<evidence type="ECO:0000313" key="8">
    <source>
        <dbReference type="EMBL" id="KAJ0964089.1"/>
    </source>
</evidence>
<dbReference type="PROSITE" id="PS50066">
    <property type="entry name" value="MADS_BOX_2"/>
    <property type="match status" value="1"/>
</dbReference>
<protein>
    <recommendedName>
        <fullName evidence="7">MADS-box domain-containing protein</fullName>
    </recommendedName>
</protein>
<feature type="domain" description="MADS-box" evidence="7">
    <location>
        <begin position="1"/>
        <end position="61"/>
    </location>
</feature>
<feature type="coiled-coil region" evidence="6">
    <location>
        <begin position="87"/>
        <end position="114"/>
    </location>
</feature>
<dbReference type="GO" id="GO:0045944">
    <property type="term" value="P:positive regulation of transcription by RNA polymerase II"/>
    <property type="evidence" value="ECO:0007669"/>
    <property type="project" value="InterPro"/>
</dbReference>
<name>A0A9D5C0Y3_9LILI</name>
<keyword evidence="9" id="KW-1185">Reference proteome</keyword>
<dbReference type="GO" id="GO:0046983">
    <property type="term" value="F:protein dimerization activity"/>
    <property type="evidence" value="ECO:0007669"/>
    <property type="project" value="InterPro"/>
</dbReference>
<dbReference type="AlphaFoldDB" id="A0A9D5C0Y3"/>
<evidence type="ECO:0000256" key="3">
    <source>
        <dbReference type="ARBA" id="ARBA00023125"/>
    </source>
</evidence>
<keyword evidence="5" id="KW-0539">Nucleus</keyword>
<dbReference type="EMBL" id="JAGGNH010000009">
    <property type="protein sequence ID" value="KAJ0964089.1"/>
    <property type="molecule type" value="Genomic_DNA"/>
</dbReference>
<evidence type="ECO:0000256" key="1">
    <source>
        <dbReference type="ARBA" id="ARBA00004123"/>
    </source>
</evidence>
<keyword evidence="6" id="KW-0175">Coiled coil</keyword>
<proteinExistence type="predicted"/>
<dbReference type="GO" id="GO:0005634">
    <property type="term" value="C:nucleus"/>
    <property type="evidence" value="ECO:0007669"/>
    <property type="project" value="UniProtKB-SubCell"/>
</dbReference>
<dbReference type="FunFam" id="3.40.1810.10:FF:000024">
    <property type="entry name" value="Agamous-like MADS-box protein AGL80"/>
    <property type="match status" value="1"/>
</dbReference>
<evidence type="ECO:0000256" key="6">
    <source>
        <dbReference type="SAM" id="Coils"/>
    </source>
</evidence>
<dbReference type="Gene3D" id="3.40.1810.10">
    <property type="entry name" value="Transcription factor, MADS-box"/>
    <property type="match status" value="1"/>
</dbReference>
<comment type="caution">
    <text evidence="8">The sequence shown here is derived from an EMBL/GenBank/DDBJ whole genome shotgun (WGS) entry which is preliminary data.</text>
</comment>
<evidence type="ECO:0000256" key="4">
    <source>
        <dbReference type="ARBA" id="ARBA00023163"/>
    </source>
</evidence>
<dbReference type="InterPro" id="IPR002100">
    <property type="entry name" value="TF_MADSbox"/>
</dbReference>
<dbReference type="SUPFAM" id="SSF55455">
    <property type="entry name" value="SRF-like"/>
    <property type="match status" value="1"/>
</dbReference>
<dbReference type="InterPro" id="IPR036879">
    <property type="entry name" value="TF_MADSbox_sf"/>
</dbReference>
<dbReference type="GO" id="GO:0000981">
    <property type="term" value="F:DNA-binding transcription factor activity, RNA polymerase II-specific"/>
    <property type="evidence" value="ECO:0007669"/>
    <property type="project" value="InterPro"/>
</dbReference>
<dbReference type="OrthoDB" id="762064at2759"/>
<reference evidence="8" key="1">
    <citation type="submission" date="2021-03" db="EMBL/GenBank/DDBJ databases">
        <authorList>
            <person name="Li Z."/>
            <person name="Yang C."/>
        </authorList>
    </citation>
    <scope>NUCLEOTIDE SEQUENCE</scope>
    <source>
        <strain evidence="8">Dzin_1.0</strain>
        <tissue evidence="8">Leaf</tissue>
    </source>
</reference>
<reference evidence="8" key="2">
    <citation type="journal article" date="2022" name="Hortic Res">
        <title>The genome of Dioscorea zingiberensis sheds light on the biosynthesis, origin and evolution of the medicinally important diosgenin saponins.</title>
        <authorList>
            <person name="Li Y."/>
            <person name="Tan C."/>
            <person name="Li Z."/>
            <person name="Guo J."/>
            <person name="Li S."/>
            <person name="Chen X."/>
            <person name="Wang C."/>
            <person name="Dai X."/>
            <person name="Yang H."/>
            <person name="Song W."/>
            <person name="Hou L."/>
            <person name="Xu J."/>
            <person name="Tong Z."/>
            <person name="Xu A."/>
            <person name="Yuan X."/>
            <person name="Wang W."/>
            <person name="Yang Q."/>
            <person name="Chen L."/>
            <person name="Sun Z."/>
            <person name="Wang K."/>
            <person name="Pan B."/>
            <person name="Chen J."/>
            <person name="Bao Y."/>
            <person name="Liu F."/>
            <person name="Qi X."/>
            <person name="Gang D.R."/>
            <person name="Wen J."/>
            <person name="Li J."/>
        </authorList>
    </citation>
    <scope>NUCLEOTIDE SEQUENCE</scope>
    <source>
        <strain evidence="8">Dzin_1.0</strain>
    </source>
</reference>
<gene>
    <name evidence="8" type="ORF">J5N97_029211</name>
</gene>
<keyword evidence="4" id="KW-0804">Transcription</keyword>
<sequence length="208" mass="23912">MARRKVKLEWISKESTRKATFKKRKQGLLKKIRELSILCDVKAFAIIYGLNEAFPEIWSSTQEKMEVLLQFMGVPEFLRYKKMMNQETFLHQQVMKLQEQVHKYERENRELERMVLLGESLLGKNLHEIDLEAISSLSWMVDTKLKAVEEKVMKMKGGVGSNVVLVEEGNGEGEHGLVGGEGVGQEFYGGHNMKNNGPWFDGNYCPLD</sequence>
<dbReference type="SMART" id="SM00432">
    <property type="entry name" value="MADS"/>
    <property type="match status" value="1"/>
</dbReference>
<dbReference type="Proteomes" id="UP001085076">
    <property type="component" value="Miscellaneous, Linkage group lg09"/>
</dbReference>
<accession>A0A9D5C0Y3</accession>
<dbReference type="InterPro" id="IPR050142">
    <property type="entry name" value="MADS-box/MEF2_TF"/>
</dbReference>
<evidence type="ECO:0000313" key="9">
    <source>
        <dbReference type="Proteomes" id="UP001085076"/>
    </source>
</evidence>
<organism evidence="8 9">
    <name type="scientific">Dioscorea zingiberensis</name>
    <dbReference type="NCBI Taxonomy" id="325984"/>
    <lineage>
        <taxon>Eukaryota</taxon>
        <taxon>Viridiplantae</taxon>
        <taxon>Streptophyta</taxon>
        <taxon>Embryophyta</taxon>
        <taxon>Tracheophyta</taxon>
        <taxon>Spermatophyta</taxon>
        <taxon>Magnoliopsida</taxon>
        <taxon>Liliopsida</taxon>
        <taxon>Dioscoreales</taxon>
        <taxon>Dioscoreaceae</taxon>
        <taxon>Dioscorea</taxon>
    </lineage>
</organism>